<protein>
    <recommendedName>
        <fullName evidence="2">histidine kinase</fullName>
        <ecNumber evidence="2">2.7.13.3</ecNumber>
    </recommendedName>
</protein>
<name>A0A4Z0KZ64_SALET</name>
<evidence type="ECO:0000256" key="2">
    <source>
        <dbReference type="ARBA" id="ARBA00012438"/>
    </source>
</evidence>
<keyword evidence="3" id="KW-0597">Phosphoprotein</keyword>
<dbReference type="PRINTS" id="PR00344">
    <property type="entry name" value="BCTRLSENSOR"/>
</dbReference>
<dbReference type="SUPFAM" id="SSF55874">
    <property type="entry name" value="ATPase domain of HSP90 chaperone/DNA topoisomerase II/histidine kinase"/>
    <property type="match status" value="1"/>
</dbReference>
<comment type="caution">
    <text evidence="9">The sequence shown here is derived from an EMBL/GenBank/DDBJ whole genome shotgun (WGS) entry which is preliminary data.</text>
</comment>
<dbReference type="SMART" id="SM00387">
    <property type="entry name" value="HATPase_c"/>
    <property type="match status" value="1"/>
</dbReference>
<evidence type="ECO:0000313" key="10">
    <source>
        <dbReference type="Proteomes" id="UP000298196"/>
    </source>
</evidence>
<dbReference type="PANTHER" id="PTHR44936">
    <property type="entry name" value="SENSOR PROTEIN CREC"/>
    <property type="match status" value="1"/>
</dbReference>
<dbReference type="Pfam" id="PF02518">
    <property type="entry name" value="HATPase_c"/>
    <property type="match status" value="1"/>
</dbReference>
<organism evidence="9 10">
    <name type="scientific">Salmonella enterica subsp. enterica serovar Poona</name>
    <dbReference type="NCBI Taxonomy" id="436295"/>
    <lineage>
        <taxon>Bacteria</taxon>
        <taxon>Pseudomonadati</taxon>
        <taxon>Pseudomonadota</taxon>
        <taxon>Gammaproteobacteria</taxon>
        <taxon>Enterobacterales</taxon>
        <taxon>Enterobacteriaceae</taxon>
        <taxon>Salmonella</taxon>
    </lineage>
</organism>
<dbReference type="InterPro" id="IPR003594">
    <property type="entry name" value="HATPase_dom"/>
</dbReference>
<keyword evidence="5" id="KW-0547">Nucleotide-binding</keyword>
<dbReference type="Proteomes" id="UP000298196">
    <property type="component" value="Unassembled WGS sequence"/>
</dbReference>
<dbReference type="GO" id="GO:0005524">
    <property type="term" value="F:ATP binding"/>
    <property type="evidence" value="ECO:0007669"/>
    <property type="project" value="UniProtKB-KW"/>
</dbReference>
<keyword evidence="4" id="KW-0808">Transferase</keyword>
<feature type="non-terminal residue" evidence="9">
    <location>
        <position position="1"/>
    </location>
</feature>
<evidence type="ECO:0000256" key="7">
    <source>
        <dbReference type="ARBA" id="ARBA00022840"/>
    </source>
</evidence>
<dbReference type="InterPro" id="IPR036890">
    <property type="entry name" value="HATPase_C_sf"/>
</dbReference>
<evidence type="ECO:0000256" key="6">
    <source>
        <dbReference type="ARBA" id="ARBA00022777"/>
    </source>
</evidence>
<dbReference type="Gene3D" id="3.30.565.10">
    <property type="entry name" value="Histidine kinase-like ATPase, C-terminal domain"/>
    <property type="match status" value="1"/>
</dbReference>
<feature type="domain" description="Histidine kinase" evidence="8">
    <location>
        <begin position="17"/>
        <end position="119"/>
    </location>
</feature>
<evidence type="ECO:0000259" key="8">
    <source>
        <dbReference type="PROSITE" id="PS50109"/>
    </source>
</evidence>
<dbReference type="CDD" id="cd16915">
    <property type="entry name" value="HATPase_DpiB-CitA-like"/>
    <property type="match status" value="1"/>
</dbReference>
<dbReference type="GO" id="GO:0004673">
    <property type="term" value="F:protein histidine kinase activity"/>
    <property type="evidence" value="ECO:0007669"/>
    <property type="project" value="UniProtKB-EC"/>
</dbReference>
<dbReference type="PROSITE" id="PS50109">
    <property type="entry name" value="HIS_KIN"/>
    <property type="match status" value="1"/>
</dbReference>
<dbReference type="InterPro" id="IPR050980">
    <property type="entry name" value="2C_sensor_his_kinase"/>
</dbReference>
<dbReference type="EC" id="2.7.13.3" evidence="2"/>
<dbReference type="EMBL" id="PYKI01002667">
    <property type="protein sequence ID" value="TGD48987.1"/>
    <property type="molecule type" value="Genomic_DNA"/>
</dbReference>
<evidence type="ECO:0000313" key="9">
    <source>
        <dbReference type="EMBL" id="TGD48987.1"/>
    </source>
</evidence>
<accession>A0A4Z0KZ64</accession>
<keyword evidence="10" id="KW-1185">Reference proteome</keyword>
<comment type="catalytic activity">
    <reaction evidence="1">
        <text>ATP + protein L-histidine = ADP + protein N-phospho-L-histidine.</text>
        <dbReference type="EC" id="2.7.13.3"/>
    </reaction>
</comment>
<dbReference type="AlphaFoldDB" id="A0A4Z0KZ64"/>
<dbReference type="PANTHER" id="PTHR44936:SF10">
    <property type="entry name" value="SENSOR PROTEIN RSTB"/>
    <property type="match status" value="1"/>
</dbReference>
<dbReference type="InterPro" id="IPR005467">
    <property type="entry name" value="His_kinase_dom"/>
</dbReference>
<sequence length="131" mass="14136">LLPARPHSPLSAATGGHLLDNAFEASLRTQEGDNTIELFLSDEGDEVVIEVADQGCGVPEALREKIFEQGVSTRTDEPGEHGIGLYLIASYVGRCGGVITLEDNDPCGTLFSLFLPKVKKNDDRTINPIDR</sequence>
<reference evidence="9 10" key="1">
    <citation type="submission" date="2018-03" db="EMBL/GenBank/DDBJ databases">
        <title>Non-Typhoidal Salmonella genome sequencing and assembly.</title>
        <authorList>
            <person name="Matchawe C."/>
        </authorList>
    </citation>
    <scope>NUCLEOTIDE SEQUENCE [LARGE SCALE GENOMIC DNA]</scope>
    <source>
        <strain evidence="9 10">22sa</strain>
    </source>
</reference>
<evidence type="ECO:0000256" key="5">
    <source>
        <dbReference type="ARBA" id="ARBA00022741"/>
    </source>
</evidence>
<proteinExistence type="predicted"/>
<evidence type="ECO:0000256" key="4">
    <source>
        <dbReference type="ARBA" id="ARBA00022679"/>
    </source>
</evidence>
<keyword evidence="7" id="KW-0067">ATP-binding</keyword>
<evidence type="ECO:0000256" key="1">
    <source>
        <dbReference type="ARBA" id="ARBA00000085"/>
    </source>
</evidence>
<keyword evidence="6 9" id="KW-0418">Kinase</keyword>
<gene>
    <name evidence="9" type="primary">dpiB</name>
    <name evidence="9" type="synonym">citA</name>
    <name evidence="9" type="ORF">C9F07_26560</name>
</gene>
<dbReference type="InterPro" id="IPR004358">
    <property type="entry name" value="Sig_transdc_His_kin-like_C"/>
</dbReference>
<evidence type="ECO:0000256" key="3">
    <source>
        <dbReference type="ARBA" id="ARBA00022553"/>
    </source>
</evidence>